<protein>
    <submittedName>
        <fullName evidence="2">YvrJ family protein</fullName>
    </submittedName>
</protein>
<name>A0ABW4LUK8_9BACI</name>
<sequence>MEEANFWIDNISNLGFHIVITLFLLVRLERKLEMLRNSIVELNKNISNSKGGF</sequence>
<reference evidence="3" key="1">
    <citation type="journal article" date="2019" name="Int. J. Syst. Evol. Microbiol.">
        <title>The Global Catalogue of Microorganisms (GCM) 10K type strain sequencing project: providing services to taxonomists for standard genome sequencing and annotation.</title>
        <authorList>
            <consortium name="The Broad Institute Genomics Platform"/>
            <consortium name="The Broad Institute Genome Sequencing Center for Infectious Disease"/>
            <person name="Wu L."/>
            <person name="Ma J."/>
        </authorList>
    </citation>
    <scope>NUCLEOTIDE SEQUENCE [LARGE SCALE GENOMIC DNA]</scope>
    <source>
        <strain evidence="3">CCUG 49339</strain>
    </source>
</reference>
<evidence type="ECO:0000313" key="3">
    <source>
        <dbReference type="Proteomes" id="UP001597214"/>
    </source>
</evidence>
<evidence type="ECO:0000313" key="2">
    <source>
        <dbReference type="EMBL" id="MFD1738839.1"/>
    </source>
</evidence>
<dbReference type="Pfam" id="PF12841">
    <property type="entry name" value="YvrJ"/>
    <property type="match status" value="1"/>
</dbReference>
<keyword evidence="1" id="KW-0812">Transmembrane</keyword>
<accession>A0ABW4LUK8</accession>
<evidence type="ECO:0000256" key="1">
    <source>
        <dbReference type="SAM" id="Phobius"/>
    </source>
</evidence>
<comment type="caution">
    <text evidence="2">The sequence shown here is derived from an EMBL/GenBank/DDBJ whole genome shotgun (WGS) entry which is preliminary data.</text>
</comment>
<feature type="transmembrane region" description="Helical" evidence="1">
    <location>
        <begin position="6"/>
        <end position="26"/>
    </location>
</feature>
<dbReference type="RefSeq" id="WP_377930064.1">
    <property type="nucleotide sequence ID" value="NZ_JBHUEM010000049.1"/>
</dbReference>
<dbReference type="InterPro" id="IPR024419">
    <property type="entry name" value="YvrJ"/>
</dbReference>
<dbReference type="EMBL" id="JBHUEM010000049">
    <property type="protein sequence ID" value="MFD1738839.1"/>
    <property type="molecule type" value="Genomic_DNA"/>
</dbReference>
<keyword evidence="1" id="KW-0472">Membrane</keyword>
<gene>
    <name evidence="2" type="ORF">ACFSCX_20180</name>
</gene>
<organism evidence="2 3">
    <name type="scientific">Bacillus salitolerans</name>
    <dbReference type="NCBI Taxonomy" id="1437434"/>
    <lineage>
        <taxon>Bacteria</taxon>
        <taxon>Bacillati</taxon>
        <taxon>Bacillota</taxon>
        <taxon>Bacilli</taxon>
        <taxon>Bacillales</taxon>
        <taxon>Bacillaceae</taxon>
        <taxon>Bacillus</taxon>
    </lineage>
</organism>
<keyword evidence="1" id="KW-1133">Transmembrane helix</keyword>
<dbReference type="Proteomes" id="UP001597214">
    <property type="component" value="Unassembled WGS sequence"/>
</dbReference>
<keyword evidence="3" id="KW-1185">Reference proteome</keyword>
<proteinExistence type="predicted"/>